<proteinExistence type="predicted"/>
<keyword evidence="7" id="KW-0175">Coiled coil</keyword>
<feature type="domain" description="Gram-positive cocci surface proteins LPxTG" evidence="9">
    <location>
        <begin position="4559"/>
        <end position="4593"/>
    </location>
</feature>
<feature type="region of interest" description="Disordered" evidence="8">
    <location>
        <begin position="3410"/>
        <end position="3620"/>
    </location>
</feature>
<dbReference type="InterPro" id="IPR002988">
    <property type="entry name" value="GA_module"/>
</dbReference>
<evidence type="ECO:0000256" key="1">
    <source>
        <dbReference type="ARBA" id="ARBA00004613"/>
    </source>
</evidence>
<feature type="region of interest" description="Disordered" evidence="8">
    <location>
        <begin position="4524"/>
        <end position="4562"/>
    </location>
</feature>
<comment type="subcellular location">
    <subcellularLocation>
        <location evidence="1">Secreted</location>
    </subcellularLocation>
</comment>
<dbReference type="NCBIfam" id="TIGR01168">
    <property type="entry name" value="YSIRK_signal"/>
    <property type="match status" value="1"/>
</dbReference>
<evidence type="ECO:0000313" key="10">
    <source>
        <dbReference type="EMBL" id="QPO26873.1"/>
    </source>
</evidence>
<keyword evidence="4" id="KW-0732">Signal</keyword>
<dbReference type="NCBIfam" id="TIGR01167">
    <property type="entry name" value="LPXTG_anchor"/>
    <property type="match status" value="1"/>
</dbReference>
<dbReference type="InterPro" id="IPR059100">
    <property type="entry name" value="TSP3_bac"/>
</dbReference>
<dbReference type="Pfam" id="PF00746">
    <property type="entry name" value="Gram_pos_anchor"/>
    <property type="match status" value="1"/>
</dbReference>
<keyword evidence="6" id="KW-0572">Peptidoglycan-anchor</keyword>
<dbReference type="RefSeq" id="WP_197315083.1">
    <property type="nucleotide sequence ID" value="NZ_CP065430.1"/>
</dbReference>
<feature type="region of interest" description="Disordered" evidence="8">
    <location>
        <begin position="4283"/>
        <end position="4492"/>
    </location>
</feature>
<feature type="compositionally biased region" description="Basic and acidic residues" evidence="8">
    <location>
        <begin position="3413"/>
        <end position="3430"/>
    </location>
</feature>
<evidence type="ECO:0000259" key="9">
    <source>
        <dbReference type="PROSITE" id="PS50847"/>
    </source>
</evidence>
<dbReference type="Gene3D" id="3.10.20.890">
    <property type="match status" value="11"/>
</dbReference>
<feature type="compositionally biased region" description="Polar residues" evidence="8">
    <location>
        <begin position="4359"/>
        <end position="4387"/>
    </location>
</feature>
<feature type="compositionally biased region" description="Polar residues" evidence="8">
    <location>
        <begin position="3487"/>
        <end position="3515"/>
    </location>
</feature>
<feature type="compositionally biased region" description="Basic and acidic residues" evidence="8">
    <location>
        <begin position="3462"/>
        <end position="3477"/>
    </location>
</feature>
<keyword evidence="3" id="KW-0964">Secreted</keyword>
<dbReference type="Pfam" id="PF08428">
    <property type="entry name" value="Rib"/>
    <property type="match status" value="6"/>
</dbReference>
<feature type="region of interest" description="Disordered" evidence="8">
    <location>
        <begin position="2688"/>
        <end position="2707"/>
    </location>
</feature>
<dbReference type="Pfam" id="PF18884">
    <property type="entry name" value="TSP3_bac"/>
    <property type="match status" value="5"/>
</dbReference>
<feature type="compositionally biased region" description="Basic and acidic residues" evidence="8">
    <location>
        <begin position="4388"/>
        <end position="4401"/>
    </location>
</feature>
<dbReference type="InterPro" id="IPR044024">
    <property type="entry name" value="aRib"/>
</dbReference>
<dbReference type="Gene3D" id="1.20.120.1850">
    <property type="entry name" value="Ebh helix bundles repeating unit (S and A modules)"/>
    <property type="match status" value="2"/>
</dbReference>
<name>A0A7T1P6W7_STRSU</name>
<dbReference type="Gene3D" id="1.20.5.420">
    <property type="entry name" value="Immunoglobulin FC, subunit C"/>
    <property type="match status" value="4"/>
</dbReference>
<evidence type="ECO:0000256" key="3">
    <source>
        <dbReference type="ARBA" id="ARBA00022525"/>
    </source>
</evidence>
<accession>A0A7T1P6W7</accession>
<organism evidence="10 11">
    <name type="scientific">Streptococcus suis</name>
    <dbReference type="NCBI Taxonomy" id="1307"/>
    <lineage>
        <taxon>Bacteria</taxon>
        <taxon>Bacillati</taxon>
        <taxon>Bacillota</taxon>
        <taxon>Bacilli</taxon>
        <taxon>Lactobacillales</taxon>
        <taxon>Streptococcaceae</taxon>
        <taxon>Streptococcus</taxon>
    </lineage>
</organism>
<feature type="coiled-coil region" evidence="7">
    <location>
        <begin position="586"/>
        <end position="623"/>
    </location>
</feature>
<feature type="region of interest" description="Disordered" evidence="8">
    <location>
        <begin position="1925"/>
        <end position="1948"/>
    </location>
</feature>
<dbReference type="Pfam" id="PF01468">
    <property type="entry name" value="GA"/>
    <property type="match status" value="3"/>
</dbReference>
<feature type="region of interest" description="Disordered" evidence="8">
    <location>
        <begin position="3633"/>
        <end position="3655"/>
    </location>
</feature>
<evidence type="ECO:0000256" key="5">
    <source>
        <dbReference type="ARBA" id="ARBA00022837"/>
    </source>
</evidence>
<reference evidence="10 11" key="1">
    <citation type="submission" date="2020-12" db="EMBL/GenBank/DDBJ databases">
        <title>Nonconservative transfer and diversity of a new family of integrative and conjugative elements associated with antibiotic resistance in zoonotic pathogen Streptococcus suis.</title>
        <authorList>
            <person name="Huang J."/>
        </authorList>
    </citation>
    <scope>NUCLEOTIDE SEQUENCE [LARGE SCALE GENOMIC DNA]</scope>
    <source>
        <strain evidence="10 11">YZDH1</strain>
    </source>
</reference>
<keyword evidence="5" id="KW-0106">Calcium</keyword>
<feature type="compositionally biased region" description="Basic and acidic residues" evidence="8">
    <location>
        <begin position="4336"/>
        <end position="4349"/>
    </location>
</feature>
<dbReference type="InterPro" id="IPR005877">
    <property type="entry name" value="YSIRK_signal_dom"/>
</dbReference>
<gene>
    <name evidence="10" type="ORF">I5V48_01615</name>
</gene>
<dbReference type="InterPro" id="IPR019931">
    <property type="entry name" value="LPXTG_anchor"/>
</dbReference>
<evidence type="ECO:0000256" key="2">
    <source>
        <dbReference type="ARBA" id="ARBA00022512"/>
    </source>
</evidence>
<evidence type="ECO:0000256" key="6">
    <source>
        <dbReference type="ARBA" id="ARBA00023088"/>
    </source>
</evidence>
<dbReference type="InterPro" id="IPR020840">
    <property type="entry name" value="Extracell_matrix-bd_GA"/>
</dbReference>
<feature type="compositionally biased region" description="Basic and acidic residues" evidence="8">
    <location>
        <begin position="3550"/>
        <end position="3566"/>
    </location>
</feature>
<feature type="compositionally biased region" description="Polar residues" evidence="8">
    <location>
        <begin position="2688"/>
        <end position="2698"/>
    </location>
</feature>
<feature type="compositionally biased region" description="Basic and acidic residues" evidence="8">
    <location>
        <begin position="3595"/>
        <end position="3609"/>
    </location>
</feature>
<dbReference type="Pfam" id="PF18938">
    <property type="entry name" value="aRib"/>
    <property type="match status" value="7"/>
</dbReference>
<evidence type="ECO:0000256" key="8">
    <source>
        <dbReference type="SAM" id="MobiDB-lite"/>
    </source>
</evidence>
<protein>
    <submittedName>
        <fullName evidence="10">GA module-containing protein</fullName>
    </submittedName>
</protein>
<feature type="compositionally biased region" description="Basic and acidic residues" evidence="8">
    <location>
        <begin position="3516"/>
        <end position="3529"/>
    </location>
</feature>
<feature type="region of interest" description="Disordered" evidence="8">
    <location>
        <begin position="1234"/>
        <end position="1253"/>
    </location>
</feature>
<sequence length="4593" mass="483952">MHKFKRKKLNRQEAFNFEKRSQFSIRKLTIGVVSLAIGISTVLTDAPIVEAGTDYTPGVDIRYARNGSPKDLSTQKDFDITTTPYYDSATKKHYVDVTLTFNNEGTSYPNITFLAFNIPDSLYDPQQITRETYLNNGATQVLYQTDKFSAWEWADPADAGTSHWNTPAVWMDARFVAGRPDLLTDNGQSHVKWISATQKTAWAGWQYNGDKWQGDWGRLLETFNTSGDGAAAEIAVHRDFKDKSRTFYINKLPASSNKVVYKFRSEVKDGNKPMNFIYGMNAQIANGYANFYAKYGTTPDIRTMAEKYEPKLPSRTQVDDLGQITNEQKQQKTQAIKEANPDVKDSIKEIKYPTGDTGKVEIIYTDDAKDSYDLSAFFYPKPATTQGGTGTFTSTQTSLSYNSSDHTAETENGNRNKVIFSPNEQTKNTMHRIQLPDKVEVPDASNIEESKWNQQLNALKIKNNLKRSNDGGRSGTLAKGTVIFGYGSRYDNDVATDDMVVASETDARLKREGNKIVGIEVLGKNQSGQTGQVAGVITADMLFKKAEAKTDLTPLKESAKTEIDKLILEPEDKQNFKNAVQDAQDANAIEQALTNAKNKADELKQKKATAKAEIDKFANLTEEEKTQFKQGIDDLTTTNAIDGKVAEAKAQDLNKFKETAKEKLKDFTNLTPDQKTQYTNEIANADSADAIKTALDKAAFDDIKTKAVADINGMDPAPANKEDLLNQINAITKDTSVSDSKTPAEQIKSIVDKAKADAAKDAVKRTIDAIQGLTDPQKQDYKNEIDVATTEGDINNIIQDAQAQPKKNDTKNKISALTNLNNAQKDDLKAAVDNSNSVEELDGILATVYNLDADMKHLKDLVAQAEETKNSNLYTSVTQDKQTALDNAIVAAKKVTEQNTLGNVPTLTNDLTLALKGLNASPVTKDLDKKGLEQAIADAEAAKNDANPLYKYASEDKKQAFEQNLAAAKVAKENTSSKQTQADVDNALTNLITAKAGLNGKAPVKVQDVTPPLLVDAELNAKYSEVAFHGMSTVGRKVARPRTSTTEDLYGKDTTGLVELKVTNDGSPVDLTSVQFDDDSQAKLRTLGLQYVPYTEDEAQTRTNNAIGYFTTIEEAGVVKDTGTEIVELKFSLANKDGVRSSLQTFKYLVKDDIAPTADVTEHILIKGEAYTIDVPIQDNSLFGTEGGVSKGTISIKPTDNSGPLTPSILGVTNGTTANAFTITPTKPTQFILGNDNRGQRSNTGKVSFSGTPTETLEQTTYKFRLGDDNKLRNSPENVSLTDITFTVVDRLVAPAESAKVSVNNASSLTDTEKNAIKQAVKDANPHIAVIDGYAGNDASKQVRIDVTNTGQVTVTYPHGGKTDTLTADQVLKANEGPVFGTSDLLPTRWVTGANIQRHELPTLLVFSGPEKNQPAPAFPTDRQSLTVEQVTNNKFGRMPFTDPEGDALTFESIKTLSNGTIGINVAPNGTLHGNGIGNYGPGASWIVNLTATDSKGKATKSSDFRVVGYTDKVADPNQAVAGTYGQAVEEAQIFEKLTIDATSAYADNFKKTNDPNYKFEVPADQYTRTITGHSTTNDGQNVTTVNNGAAGLPTQGTYFAEVTTTNVWGQVIKNYVKVVYPELTTTIDPQAPTSPVTLQGETVQESEKPRIIQALKDANPNITFPERTDFQVAGDGTVTIVYPDQSRDTVRVPIKQQDSAKYTPTVTETPINSVTTPGTPLTEEERNAVKAAVRVTNFPEGGQQPTVTVPENAQVTTGTSGNTGKQVVVVTVNYPDGSSENVEVPVKQRDNAKYEATVSNPDTPAAIKASHALGTAITDQADKAAILAKVTVPAGSNGQPTLDQTPVVEIHDGKPAVKVTVTYPDQTADTVYVPVDQKDNEATEPTVTEPNKPALISQPATAATTLDKLTEEDKTAIKDKVEVPGLSGQDAPRKEVVSGVKDGSGQNADKKVVEVEVTYKDGTKDKVEVPVAQKDSAQYDVTAKETPVALDTLLTSDQPLSAEDREALKAGVNVPEGSNGEIHVPEDAKVKQVAGKPVVEAEVHYPDGTVDKVQVPVRQSDRAVYTPNLVESKEVPISVDPAGNPSITSPDDAAILANVDVPAATQDGTKPQVTKTIASAVKDGTGANQGKKVVAVEITYPDKSKEKIEVPVKHADNQVHNPTAPTAAVKVDAPVTPDSPLSADDKKAIKDAVTIPDGSNGVASLPEDAKVVDRNGTPVVPVTVTYPDKTTDTVYVPVVQKDSAKHTPSLTNADSPVLIDTPAKTNEPVQEVDKTAIAGKVDKTNLPQDTEVKVPDNAVVEIVDGKPVVPVEINYPDGTSETIKVPIDQKDDLTYTPVAPSKDKPVAITASQTPGTQITDPADTKAILDSVTVPAVDGKEAGEVDKEIVSAVQDSPDGPYVTVKVTYPDGTSETVQVPVNQKDNETYNPTTPTAPVQVDAPAEENAALSDADKQAIKSAVQIPDGSNGVASLPEDAKVELVDGKPVVPVTVTYPDNTTDTVYVPVVQKDSAKHTASLINADSPVLTDTPAKADTPVQEADKTAIAGKVDLSKLPANTTATVPEGAKVELENGKPVVPVTVNYPDGTSEIIKVPIDQKDSETYTPTGPATDAPIAITGSDAPDTPIAEADKSAILNSVTVPAVDGGQAPEVRKEITSPVKLVEGNPVVEVTVTYPDNTPEVINVPVNQKDNEANNPTVTAPEKPAPISVPVAADTPVVTEADKNLIIAKVNVDGLPNPPQSVKVAEPAKVILDEAGTPVVNVEVTYPDGTKDIVPVPVKQADNQTNNPSLKEQELGKPAEVLVSVNPTPGTALTEQADKDAVVAKVDLSKLPAGTTAKVADDAVVAVDPLTNKPVIPVTVTYPDGTSETINVPVKQADNLANDPSLRDTNSVPVLTEAAVGLSVSDKADKEAIEAKVDLSKLPEGTKATVDNPTIVAGKEDGPHAGQPVVNVLVTYLDGTQDTVEVPVKQADNVVKEPGLKDQTSVPIQAAAATGTVVPEADKQAILAKVEVPEGAKATIADDAKVVRENGEPVVPVTVTYPDGTQDTIHVPVKRADNSKYTPEQVTESVQVDATVTDGSPITSQVDKDAIIASVKVPTVAQGDQAPTVTLPANPTVKVKEDQPVVEATITYADGTTDTVNVPVVQKESAQKEPSLKKAEDGNPEKAIVSVEPKAGTSITEQADKDAILDKVLAPEGATASLGQSPTVIVVEDQPYVPVFVTYGDGSVDTINVPVKQADNQAYEPSLKTSAVTLTDIPRVGDKVEEEADLVAIKDAVETNGGTATIDNPVIVETADGQPAVEVVVTYEDGTKDTIQVPVRSGDNRLYTPSLKSESPVLISVSTEEGTALPGADQAKILANIDVPGINGGEKPEVELTIANPNVEHKNGKAGVTGTVTYKDGTTDTIFVPVATDTDKDGFSDQEEDGKGSDKNNPADVPSGETSAQRLDPIVKEAVPVSDPAKLTDTEKEAIKEEVKTSNDLPAGTEITVSDNGTVTVTYPDQSTDTIPANTTVTAKDTDGDGFSDKDEAAAGSDINDKASTPETLDDDKDGFTNKEETAAGTDAKDPASTPAGQDTAGRLTPAVESPVQVTDPAKLTDEEKEAVKKAVEDSNNLPAGTEIKVSDDGTVTVTYPDKSTDTIKPSETVKATETEAPSKPAIATTEKGDVLITPPAENVTNLDITFTPEGSAQPITVTVTKGEDGKWTAPADSGLVVNPDGSITIPADRVKDGSAVSVVAKNGDSLAIEVATTVVPTASTNADEKPVAPTKPGVTVTPEGEVLITPPAENVTSLDITFTPEGSTQPITVTVTKDEAGTWTAPAGSGLVVNQDGTITIPADIAKDGSSVSVVAKNGDLASDQVGSTVVPVQSTEVPVIPSKPTVTANGDGSVTVTPPAENVTSLDITFIPEGSDTPVRVPITKGEDGTWIAPADSSLVVNPDGSITIPADKIKDGTEGQVTAVAKNDQATSEDTPETPAVAPLAPTVETATDGSVRITPPTENVTSLDITFTPEGSDQPVTVTVTKDAAGNWTAPADSGLVVNSDGSITIPADRVKDGSVVSVVAKNGEVPSAEAGASYVPSTSTAVTPETPVAPAVPTVSVDSNGNVLIIPPADGATSIDITFTPKDNAQPITVSITKGEDGKWLAPEGSIPVVNPDGTITISVSEIESGTAVSVISKNGEVPSTEAGSVLIPKATISDRLTPSVASPVKVTDPAKLTNEEKEAVKKAVEGSNNLPAGTKVEVSDNGTVTVTYPDGSVDTILPTKTVMESQHGAGETHELPAYDLQADDDKDGFSNLDELLAGTDPTAPASTPAGQDTAGRLTPGLAEPVEVKNPAKLTDTEKEAIKEEVKTSNDLPAGTEITVSDNGTVTVTYPDQSTDTIPANTTVTAKDTDGDGFSDKDEAAAGSDINDKASTPETLDDDKDGFTNKEETAAGTDAKDPASTPAGQDTAGRLTPAVESPVQVTDPAKLTDEEKEAVKKAVEDSNNLPAGTEIKVSDDGTVTVTYPDGSVDTIVAKDAVRIKVVPDTTNQPSGSATAGSTSRSVLPSGGASSVGGKKGILPNTGEQASLSTLAGLLTLAGLGLVAMKRRKEEKE</sequence>
<dbReference type="InterPro" id="IPR059115">
    <property type="entry name" value="Rib"/>
</dbReference>
<feature type="compositionally biased region" description="Polar residues" evidence="8">
    <location>
        <begin position="1240"/>
        <end position="1253"/>
    </location>
</feature>
<feature type="compositionally biased region" description="Basic and acidic residues" evidence="8">
    <location>
        <begin position="4467"/>
        <end position="4481"/>
    </location>
</feature>
<dbReference type="Pfam" id="PF07554">
    <property type="entry name" value="FIVAR"/>
    <property type="match status" value="2"/>
</dbReference>
<dbReference type="Proteomes" id="UP000594569">
    <property type="component" value="Chromosome"/>
</dbReference>
<evidence type="ECO:0000256" key="7">
    <source>
        <dbReference type="SAM" id="Coils"/>
    </source>
</evidence>
<evidence type="ECO:0000256" key="4">
    <source>
        <dbReference type="ARBA" id="ARBA00022729"/>
    </source>
</evidence>
<evidence type="ECO:0000313" key="11">
    <source>
        <dbReference type="Proteomes" id="UP000594569"/>
    </source>
</evidence>
<dbReference type="SMART" id="SM00844">
    <property type="entry name" value="GA"/>
    <property type="match status" value="3"/>
</dbReference>
<dbReference type="PROSITE" id="PS50847">
    <property type="entry name" value="GRAM_POS_ANCHORING"/>
    <property type="match status" value="1"/>
</dbReference>
<dbReference type="EMBL" id="CP065430">
    <property type="protein sequence ID" value="QPO26873.1"/>
    <property type="molecule type" value="Genomic_DNA"/>
</dbReference>
<feature type="compositionally biased region" description="Polar residues" evidence="8">
    <location>
        <begin position="3639"/>
        <end position="3648"/>
    </location>
</feature>
<feature type="compositionally biased region" description="Low complexity" evidence="8">
    <location>
        <begin position="4531"/>
        <end position="4549"/>
    </location>
</feature>
<keyword evidence="2" id="KW-0134">Cell wall</keyword>
<dbReference type="Pfam" id="PF04650">
    <property type="entry name" value="YSIRK_signal"/>
    <property type="match status" value="1"/>
</dbReference>
<feature type="compositionally biased region" description="Basic and acidic residues" evidence="8">
    <location>
        <begin position="4422"/>
        <end position="4438"/>
    </location>
</feature>